<dbReference type="AlphaFoldDB" id="A0A238X7U9"/>
<feature type="chain" id="PRO_5013348531" evidence="1">
    <location>
        <begin position="20"/>
        <end position="210"/>
    </location>
</feature>
<sequence length="210" mass="23319">MKVFFTLISTILISTLVTAQTEIPVINSSIENTTPFYQNKRNGDKWSLEGFWFNENSTQSKFDAANSGLAPGEGIDDSQAVKSKVINGNGAASEVTLVFGDNDISSYGPGIYTFTFHVKALKPVSSRPFWIVLNTLDRDKKVVSAPEVTTVDNGGTVSWRGLENGYLSQSITVKIADNTEGKNIKYLRLQIQHAIFTNTYWFDNFKLTKE</sequence>
<dbReference type="EMBL" id="FZNT01000005">
    <property type="protein sequence ID" value="SNR54414.1"/>
    <property type="molecule type" value="Genomic_DNA"/>
</dbReference>
<organism evidence="2 3">
    <name type="scientific">Lutibacter agarilyticus</name>
    <dbReference type="NCBI Taxonomy" id="1109740"/>
    <lineage>
        <taxon>Bacteria</taxon>
        <taxon>Pseudomonadati</taxon>
        <taxon>Bacteroidota</taxon>
        <taxon>Flavobacteriia</taxon>
        <taxon>Flavobacteriales</taxon>
        <taxon>Flavobacteriaceae</taxon>
        <taxon>Lutibacter</taxon>
    </lineage>
</organism>
<keyword evidence="3" id="KW-1185">Reference proteome</keyword>
<dbReference type="OrthoDB" id="1030757at2"/>
<proteinExistence type="predicted"/>
<gene>
    <name evidence="2" type="ORF">SAMN06265371_10518</name>
</gene>
<evidence type="ECO:0000313" key="2">
    <source>
        <dbReference type="EMBL" id="SNR54414.1"/>
    </source>
</evidence>
<dbReference type="RefSeq" id="WP_089381528.1">
    <property type="nucleotide sequence ID" value="NZ_FZNT01000005.1"/>
</dbReference>
<protein>
    <submittedName>
        <fullName evidence="2">Uncharacterized protein</fullName>
    </submittedName>
</protein>
<reference evidence="2 3" key="1">
    <citation type="submission" date="2017-06" db="EMBL/GenBank/DDBJ databases">
        <authorList>
            <person name="Kim H.J."/>
            <person name="Triplett B.A."/>
        </authorList>
    </citation>
    <scope>NUCLEOTIDE SEQUENCE [LARGE SCALE GENOMIC DNA]</scope>
    <source>
        <strain evidence="2 3">DSM 29150</strain>
    </source>
</reference>
<evidence type="ECO:0000313" key="3">
    <source>
        <dbReference type="Proteomes" id="UP000198384"/>
    </source>
</evidence>
<dbReference type="Proteomes" id="UP000198384">
    <property type="component" value="Unassembled WGS sequence"/>
</dbReference>
<accession>A0A238X7U9</accession>
<feature type="signal peptide" evidence="1">
    <location>
        <begin position="1"/>
        <end position="19"/>
    </location>
</feature>
<keyword evidence="1" id="KW-0732">Signal</keyword>
<evidence type="ECO:0000256" key="1">
    <source>
        <dbReference type="SAM" id="SignalP"/>
    </source>
</evidence>
<name>A0A238X7U9_9FLAO</name>